<dbReference type="Proteomes" id="UP000037923">
    <property type="component" value="Unassembled WGS sequence"/>
</dbReference>
<dbReference type="AlphaFoldDB" id="A0A0N0VGB4"/>
<feature type="region of interest" description="Disordered" evidence="1">
    <location>
        <begin position="112"/>
        <end position="132"/>
    </location>
</feature>
<dbReference type="VEuPathDB" id="TriTrypDB:LpyrH10_04_4380"/>
<comment type="caution">
    <text evidence="2">The sequence shown here is derived from an EMBL/GenBank/DDBJ whole genome shotgun (WGS) entry which is preliminary data.</text>
</comment>
<dbReference type="RefSeq" id="XP_015661643.1">
    <property type="nucleotide sequence ID" value="XM_015800041.1"/>
</dbReference>
<gene>
    <name evidence="2" type="ORF">ABB37_02888</name>
</gene>
<dbReference type="OrthoDB" id="270585at2759"/>
<reference evidence="2 3" key="1">
    <citation type="submission" date="2015-07" db="EMBL/GenBank/DDBJ databases">
        <title>High-quality genome of monoxenous trypanosomatid Leptomonas pyrrhocoris.</title>
        <authorList>
            <person name="Flegontov P."/>
            <person name="Butenko A."/>
            <person name="Firsov S."/>
            <person name="Vlcek C."/>
            <person name="Logacheva M.D."/>
            <person name="Field M."/>
            <person name="Filatov D."/>
            <person name="Flegontova O."/>
            <person name="Gerasimov E."/>
            <person name="Jackson A.P."/>
            <person name="Kelly S."/>
            <person name="Opperdoes F."/>
            <person name="O'Reilly A."/>
            <person name="Votypka J."/>
            <person name="Yurchenko V."/>
            <person name="Lukes J."/>
        </authorList>
    </citation>
    <scope>NUCLEOTIDE SEQUENCE [LARGE SCALE GENOMIC DNA]</scope>
    <source>
        <strain evidence="2">H10</strain>
    </source>
</reference>
<dbReference type="GeneID" id="26903179"/>
<dbReference type="EMBL" id="LGTL01000004">
    <property type="protein sequence ID" value="KPA83204.1"/>
    <property type="molecule type" value="Genomic_DNA"/>
</dbReference>
<protein>
    <submittedName>
        <fullName evidence="2">Uncharacterized protein</fullName>
    </submittedName>
</protein>
<evidence type="ECO:0000313" key="3">
    <source>
        <dbReference type="Proteomes" id="UP000037923"/>
    </source>
</evidence>
<feature type="region of interest" description="Disordered" evidence="1">
    <location>
        <begin position="1"/>
        <end position="55"/>
    </location>
</feature>
<evidence type="ECO:0000256" key="1">
    <source>
        <dbReference type="SAM" id="MobiDB-lite"/>
    </source>
</evidence>
<keyword evidence="3" id="KW-1185">Reference proteome</keyword>
<name>A0A0N0VGB4_LEPPY</name>
<evidence type="ECO:0000313" key="2">
    <source>
        <dbReference type="EMBL" id="KPA83204.1"/>
    </source>
</evidence>
<feature type="compositionally biased region" description="Low complexity" evidence="1">
    <location>
        <begin position="21"/>
        <end position="30"/>
    </location>
</feature>
<accession>A0A0N0VGB4</accession>
<dbReference type="OMA" id="RAFTLHC"/>
<sequence>MSSAKAAASKKKKSPIDNQGKPAAATPAASKDAKAEASTKTEDKREAEQPQNAKHVVFNDSNLRKVIHIPRDQIDPVAIWNVYSHVAYSTKREQRYLQRCLSTRIHESLERCPTLFPDPPSKGDPDQQSKLGRLNRNLDGKFAEFLKEQGYGKNVVACAIYVMSVWPSFPLLQRPPISPRVQRAMEALQNGTRLYVFNEKPNSPLKCGAALRMLHGIDADEASIAIFNPDEPSVIDGYIPMSFIVSLTFGLESVEKDHHLRKDGKVLCADGERRFLESPKRAFTIHCAAPDKFYVTFIAPNQMEFDNWTRVVDYFVLLNACCRTYIQSR</sequence>
<feature type="compositionally biased region" description="Basic and acidic residues" evidence="1">
    <location>
        <begin position="31"/>
        <end position="48"/>
    </location>
</feature>
<organism evidence="2 3">
    <name type="scientific">Leptomonas pyrrhocoris</name>
    <name type="common">Firebug parasite</name>
    <dbReference type="NCBI Taxonomy" id="157538"/>
    <lineage>
        <taxon>Eukaryota</taxon>
        <taxon>Discoba</taxon>
        <taxon>Euglenozoa</taxon>
        <taxon>Kinetoplastea</taxon>
        <taxon>Metakinetoplastina</taxon>
        <taxon>Trypanosomatida</taxon>
        <taxon>Trypanosomatidae</taxon>
        <taxon>Leishmaniinae</taxon>
        <taxon>Leptomonas</taxon>
    </lineage>
</organism>
<proteinExistence type="predicted"/>